<dbReference type="AlphaFoldDB" id="A0AAF0TPF3"/>
<organism evidence="9 10">
    <name type="scientific">Solanum verrucosum</name>
    <dbReference type="NCBI Taxonomy" id="315347"/>
    <lineage>
        <taxon>Eukaryota</taxon>
        <taxon>Viridiplantae</taxon>
        <taxon>Streptophyta</taxon>
        <taxon>Embryophyta</taxon>
        <taxon>Tracheophyta</taxon>
        <taxon>Spermatophyta</taxon>
        <taxon>Magnoliopsida</taxon>
        <taxon>eudicotyledons</taxon>
        <taxon>Gunneridae</taxon>
        <taxon>Pentapetalae</taxon>
        <taxon>asterids</taxon>
        <taxon>lamiids</taxon>
        <taxon>Solanales</taxon>
        <taxon>Solanaceae</taxon>
        <taxon>Solanoideae</taxon>
        <taxon>Solaneae</taxon>
        <taxon>Solanum</taxon>
    </lineage>
</organism>
<feature type="chain" id="PRO_5042084237" description="Leucine-rich repeat-containing N-terminal plant-type domain-containing protein" evidence="7">
    <location>
        <begin position="21"/>
        <end position="183"/>
    </location>
</feature>
<dbReference type="Pfam" id="PF08263">
    <property type="entry name" value="LRRNT_2"/>
    <property type="match status" value="1"/>
</dbReference>
<reference evidence="9" key="1">
    <citation type="submission" date="2023-08" db="EMBL/GenBank/DDBJ databases">
        <title>A de novo genome assembly of Solanum verrucosum Schlechtendal, a Mexican diploid species geographically isolated from the other diploid A-genome species in potato relatives.</title>
        <authorList>
            <person name="Hosaka K."/>
        </authorList>
    </citation>
    <scope>NUCLEOTIDE SEQUENCE</scope>
    <source>
        <tissue evidence="9">Young leaves</tissue>
    </source>
</reference>
<dbReference type="PANTHER" id="PTHR48060:SF22">
    <property type="entry name" value="INACTIVE LRR RECEPTOR-LIKE SERINE_THREONINE-PROTEIN KINASE BIR2"/>
    <property type="match status" value="1"/>
</dbReference>
<keyword evidence="5" id="KW-0472">Membrane</keyword>
<dbReference type="InterPro" id="IPR032675">
    <property type="entry name" value="LRR_dom_sf"/>
</dbReference>
<evidence type="ECO:0000313" key="9">
    <source>
        <dbReference type="EMBL" id="WMV27024.1"/>
    </source>
</evidence>
<keyword evidence="4" id="KW-0677">Repeat</keyword>
<dbReference type="InterPro" id="IPR013210">
    <property type="entry name" value="LRR_N_plant-typ"/>
</dbReference>
<sequence length="183" mass="20559">MVPKIFYFLQFFTLFTVTFASTEEATALLKWKATFRNQNNSLLASWTLTVGACTDWYGVICFNGRINRLNITNADVIGGKLENITVNSNKLSGPIPRSMFNCSSFKRVRFDNNSFTGNLSEAFGIYPELQFINLSENDFHGELSSNWGKCKNLTDLRIARNRIGGRIPPEIGNGTIRIPSSIL</sequence>
<evidence type="ECO:0000313" key="10">
    <source>
        <dbReference type="Proteomes" id="UP001234989"/>
    </source>
</evidence>
<proteinExistence type="predicted"/>
<dbReference type="Proteomes" id="UP001234989">
    <property type="component" value="Chromosome 4"/>
</dbReference>
<dbReference type="GO" id="GO:0050832">
    <property type="term" value="P:defense response to fungus"/>
    <property type="evidence" value="ECO:0007669"/>
    <property type="project" value="UniProtKB-ARBA"/>
</dbReference>
<evidence type="ECO:0000256" key="6">
    <source>
        <dbReference type="ARBA" id="ARBA00023180"/>
    </source>
</evidence>
<dbReference type="PANTHER" id="PTHR48060">
    <property type="entry name" value="DNA DAMAGE-REPAIR/TOLERATION PROTEIN DRT100"/>
    <property type="match status" value="1"/>
</dbReference>
<dbReference type="FunFam" id="3.80.10.10:FF:000041">
    <property type="entry name" value="LRR receptor-like serine/threonine-protein kinase ERECTA"/>
    <property type="match status" value="1"/>
</dbReference>
<keyword evidence="6" id="KW-0325">Glycoprotein</keyword>
<evidence type="ECO:0000256" key="7">
    <source>
        <dbReference type="SAM" id="SignalP"/>
    </source>
</evidence>
<evidence type="ECO:0000256" key="1">
    <source>
        <dbReference type="ARBA" id="ARBA00004370"/>
    </source>
</evidence>
<dbReference type="Pfam" id="PF00560">
    <property type="entry name" value="LRR_1"/>
    <property type="match status" value="2"/>
</dbReference>
<accession>A0AAF0TPF3</accession>
<dbReference type="EMBL" id="CP133615">
    <property type="protein sequence ID" value="WMV27024.1"/>
    <property type="molecule type" value="Genomic_DNA"/>
</dbReference>
<keyword evidence="3 7" id="KW-0732">Signal</keyword>
<evidence type="ECO:0000256" key="3">
    <source>
        <dbReference type="ARBA" id="ARBA00022729"/>
    </source>
</evidence>
<dbReference type="GO" id="GO:0016020">
    <property type="term" value="C:membrane"/>
    <property type="evidence" value="ECO:0007669"/>
    <property type="project" value="UniProtKB-SubCell"/>
</dbReference>
<feature type="signal peptide" evidence="7">
    <location>
        <begin position="1"/>
        <end position="20"/>
    </location>
</feature>
<dbReference type="Gene3D" id="3.80.10.10">
    <property type="entry name" value="Ribonuclease Inhibitor"/>
    <property type="match status" value="2"/>
</dbReference>
<evidence type="ECO:0000256" key="4">
    <source>
        <dbReference type="ARBA" id="ARBA00022737"/>
    </source>
</evidence>
<keyword evidence="10" id="KW-1185">Reference proteome</keyword>
<protein>
    <recommendedName>
        <fullName evidence="8">Leucine-rich repeat-containing N-terminal plant-type domain-containing protein</fullName>
    </recommendedName>
</protein>
<keyword evidence="2" id="KW-0433">Leucine-rich repeat</keyword>
<evidence type="ECO:0000259" key="8">
    <source>
        <dbReference type="Pfam" id="PF08263"/>
    </source>
</evidence>
<dbReference type="SUPFAM" id="SSF52058">
    <property type="entry name" value="L domain-like"/>
    <property type="match status" value="1"/>
</dbReference>
<feature type="domain" description="Leucine-rich repeat-containing N-terminal plant-type" evidence="8">
    <location>
        <begin position="23"/>
        <end position="61"/>
    </location>
</feature>
<evidence type="ECO:0000256" key="2">
    <source>
        <dbReference type="ARBA" id="ARBA00022614"/>
    </source>
</evidence>
<evidence type="ECO:0000256" key="5">
    <source>
        <dbReference type="ARBA" id="ARBA00023136"/>
    </source>
</evidence>
<dbReference type="InterPro" id="IPR001611">
    <property type="entry name" value="Leu-rich_rpt"/>
</dbReference>
<comment type="subcellular location">
    <subcellularLocation>
        <location evidence="1">Membrane</location>
    </subcellularLocation>
</comment>
<gene>
    <name evidence="9" type="ORF">MTR67_020409</name>
</gene>
<dbReference type="InterPro" id="IPR053211">
    <property type="entry name" value="DNA_repair-toleration"/>
</dbReference>
<name>A0AAF0TPF3_SOLVR</name>